<dbReference type="PANTHER" id="PTHR34846:SF10">
    <property type="entry name" value="CYTOPLASMIC PROTEIN"/>
    <property type="match status" value="1"/>
</dbReference>
<evidence type="ECO:0000313" key="3">
    <source>
        <dbReference type="Proteomes" id="UP000738126"/>
    </source>
</evidence>
<dbReference type="SUPFAM" id="SSF69118">
    <property type="entry name" value="AhpD-like"/>
    <property type="match status" value="1"/>
</dbReference>
<reference evidence="2 3" key="1">
    <citation type="journal article" date="2020" name="Microorganisms">
        <title>Osmotic Adaptation and Compatible Solute Biosynthesis of Phototrophic Bacteria as Revealed from Genome Analyses.</title>
        <authorList>
            <person name="Imhoff J.F."/>
            <person name="Rahn T."/>
            <person name="Kunzel S."/>
            <person name="Keller A."/>
            <person name="Neulinger S.C."/>
        </authorList>
    </citation>
    <scope>NUCLEOTIDE SEQUENCE [LARGE SCALE GENOMIC DNA]</scope>
    <source>
        <strain evidence="2 3">DSM 15116</strain>
    </source>
</reference>
<organism evidence="2 3">
    <name type="scientific">Halorhodospira neutriphila</name>
    <dbReference type="NCBI Taxonomy" id="168379"/>
    <lineage>
        <taxon>Bacteria</taxon>
        <taxon>Pseudomonadati</taxon>
        <taxon>Pseudomonadota</taxon>
        <taxon>Gammaproteobacteria</taxon>
        <taxon>Chromatiales</taxon>
        <taxon>Ectothiorhodospiraceae</taxon>
        <taxon>Halorhodospira</taxon>
    </lineage>
</organism>
<dbReference type="Gene3D" id="1.20.1290.10">
    <property type="entry name" value="AhpD-like"/>
    <property type="match status" value="1"/>
</dbReference>
<dbReference type="RefSeq" id="WP_200260227.1">
    <property type="nucleotide sequence ID" value="NZ_NRSH01000122.1"/>
</dbReference>
<keyword evidence="3" id="KW-1185">Reference proteome</keyword>
<proteinExistence type="predicted"/>
<evidence type="ECO:0000259" key="1">
    <source>
        <dbReference type="Pfam" id="PF02627"/>
    </source>
</evidence>
<comment type="caution">
    <text evidence="2">The sequence shown here is derived from an EMBL/GenBank/DDBJ whole genome shotgun (WGS) entry which is preliminary data.</text>
</comment>
<feature type="domain" description="Carboxymuconolactone decarboxylase-like" evidence="1">
    <location>
        <begin position="57"/>
        <end position="123"/>
    </location>
</feature>
<sequence length="199" mass="22335">MFAEPKPLIDYPWFLRPWLWWQRRRYGRVLASARLWARSPRLFLGAEAIQGATERRSSPIEPALRGLVGVRIGQINRCPFNIDLHAGQLQRHGVGRDKLEALEDWRESAAFTNRERVVLEYAEVVTRSDTPVTADVVGAVKRHLDEAELIELAGLIAYQNLATKFSSALDVPPQGFYTMTASEGGEAVVQARGEHGAED</sequence>
<evidence type="ECO:0000313" key="2">
    <source>
        <dbReference type="EMBL" id="MBK1727277.1"/>
    </source>
</evidence>
<gene>
    <name evidence="2" type="ORF">CKO13_09650</name>
</gene>
<dbReference type="PANTHER" id="PTHR34846">
    <property type="entry name" value="4-CARBOXYMUCONOLACTONE DECARBOXYLASE FAMILY PROTEIN (AFU_ORTHOLOGUE AFUA_6G11590)"/>
    <property type="match status" value="1"/>
</dbReference>
<dbReference type="Proteomes" id="UP000738126">
    <property type="component" value="Unassembled WGS sequence"/>
</dbReference>
<dbReference type="EMBL" id="NRSH01000122">
    <property type="protein sequence ID" value="MBK1727277.1"/>
    <property type="molecule type" value="Genomic_DNA"/>
</dbReference>
<accession>A0ABS1E7U0</accession>
<name>A0ABS1E7U0_9GAMM</name>
<protein>
    <recommendedName>
        <fullName evidence="1">Carboxymuconolactone decarboxylase-like domain-containing protein</fullName>
    </recommendedName>
</protein>
<dbReference type="Pfam" id="PF02627">
    <property type="entry name" value="CMD"/>
    <property type="match status" value="1"/>
</dbReference>
<dbReference type="InterPro" id="IPR003779">
    <property type="entry name" value="CMD-like"/>
</dbReference>
<dbReference type="InterPro" id="IPR029032">
    <property type="entry name" value="AhpD-like"/>
</dbReference>